<evidence type="ECO:0000259" key="11">
    <source>
        <dbReference type="PROSITE" id="PS50893"/>
    </source>
</evidence>
<name>A0A5E4F0E8_PRUDU</name>
<evidence type="ECO:0000313" key="13">
    <source>
        <dbReference type="EMBL" id="VVA20201.1"/>
    </source>
</evidence>
<dbReference type="InterPro" id="IPR003439">
    <property type="entry name" value="ABC_transporter-like_ATP-bd"/>
</dbReference>
<feature type="transmembrane region" description="Helical" evidence="10">
    <location>
        <begin position="34"/>
        <end position="57"/>
    </location>
</feature>
<keyword evidence="2" id="KW-0813">Transport</keyword>
<evidence type="ECO:0000256" key="8">
    <source>
        <dbReference type="ARBA" id="ARBA00023136"/>
    </source>
</evidence>
<dbReference type="FunFam" id="1.20.1560.10:FF:000126">
    <property type="entry name" value="Putative ABC transporter B family member 8"/>
    <property type="match status" value="1"/>
</dbReference>
<protein>
    <submittedName>
        <fullName evidence="13">PREDICTED: ABC transporter</fullName>
    </submittedName>
</protein>
<dbReference type="Pfam" id="PF00005">
    <property type="entry name" value="ABC_tran"/>
    <property type="match status" value="3"/>
</dbReference>
<feature type="domain" description="ABC transmembrane type-1" evidence="12">
    <location>
        <begin position="38"/>
        <end position="332"/>
    </location>
</feature>
<keyword evidence="6" id="KW-0067">ATP-binding</keyword>
<accession>A0A5E4F0E8</accession>
<evidence type="ECO:0000259" key="12">
    <source>
        <dbReference type="PROSITE" id="PS50929"/>
    </source>
</evidence>
<dbReference type="Gramene" id="VVA20201">
    <property type="protein sequence ID" value="VVA20201"/>
    <property type="gene ID" value="Prudul26B001569"/>
</dbReference>
<dbReference type="InterPro" id="IPR036640">
    <property type="entry name" value="ABC1_TM_sf"/>
</dbReference>
<feature type="transmembrane region" description="Helical" evidence="10">
    <location>
        <begin position="182"/>
        <end position="209"/>
    </location>
</feature>
<dbReference type="InterPro" id="IPR011527">
    <property type="entry name" value="ABC1_TM_dom"/>
</dbReference>
<feature type="transmembrane region" description="Helical" evidence="10">
    <location>
        <begin position="718"/>
        <end position="738"/>
    </location>
</feature>
<dbReference type="FunFam" id="3.40.50.300:FF:000205">
    <property type="entry name" value="ABC transporter B family member 4"/>
    <property type="match status" value="3"/>
</dbReference>
<dbReference type="OMA" id="LITHYET"/>
<feature type="domain" description="ABC transporter" evidence="11">
    <location>
        <begin position="1644"/>
        <end position="1881"/>
    </location>
</feature>
<feature type="domain" description="ABC transmembrane type-1" evidence="12">
    <location>
        <begin position="1322"/>
        <end position="1609"/>
    </location>
</feature>
<keyword evidence="9" id="KW-0325">Glycoprotein</keyword>
<evidence type="ECO:0000256" key="9">
    <source>
        <dbReference type="ARBA" id="ARBA00023180"/>
    </source>
</evidence>
<feature type="domain" description="ABC transporter" evidence="11">
    <location>
        <begin position="1001"/>
        <end position="1237"/>
    </location>
</feature>
<feature type="transmembrane region" description="Helical" evidence="10">
    <location>
        <begin position="821"/>
        <end position="840"/>
    </location>
</feature>
<comment type="similarity">
    <text evidence="1">Belongs to the ABC transporter superfamily. ABCB family. Multidrug resistance exporter (TC 3.A.1.201) subfamily.</text>
</comment>
<dbReference type="PROSITE" id="PS50893">
    <property type="entry name" value="ABC_TRANSPORTER_2"/>
    <property type="match status" value="3"/>
</dbReference>
<evidence type="ECO:0000256" key="10">
    <source>
        <dbReference type="SAM" id="Phobius"/>
    </source>
</evidence>
<dbReference type="GO" id="GO:0016887">
    <property type="term" value="F:ATP hydrolysis activity"/>
    <property type="evidence" value="ECO:0007669"/>
    <property type="project" value="InterPro"/>
</dbReference>
<dbReference type="NCBIfam" id="NF010167">
    <property type="entry name" value="PRK13648.1"/>
    <property type="match status" value="3"/>
</dbReference>
<dbReference type="CDD" id="cd03249">
    <property type="entry name" value="ABC_MTABC3_MDL1_MDL2"/>
    <property type="match status" value="3"/>
</dbReference>
<feature type="transmembrane region" description="Helical" evidence="10">
    <location>
        <begin position="1468"/>
        <end position="1487"/>
    </location>
</feature>
<keyword evidence="8 10" id="KW-0472">Membrane</keyword>
<dbReference type="InterPro" id="IPR017871">
    <property type="entry name" value="ABC_transporter-like_CS"/>
</dbReference>
<dbReference type="Pfam" id="PF00664">
    <property type="entry name" value="ABC_membrane"/>
    <property type="match status" value="3"/>
</dbReference>
<dbReference type="FunCoup" id="A0A5E4F0E8">
    <property type="interactions" value="166"/>
</dbReference>
<dbReference type="PROSITE" id="PS50929">
    <property type="entry name" value="ABC_TM1F"/>
    <property type="match status" value="3"/>
</dbReference>
<feature type="transmembrane region" description="Helical" evidence="10">
    <location>
        <begin position="1363"/>
        <end position="1381"/>
    </location>
</feature>
<keyword evidence="4" id="KW-0677">Repeat</keyword>
<keyword evidence="3 10" id="KW-0812">Transmembrane</keyword>
<evidence type="ECO:0000256" key="1">
    <source>
        <dbReference type="ARBA" id="ARBA00007577"/>
    </source>
</evidence>
<dbReference type="PROSITE" id="PS00211">
    <property type="entry name" value="ABC_TRANSPORTER_1"/>
    <property type="match status" value="3"/>
</dbReference>
<dbReference type="InterPro" id="IPR027417">
    <property type="entry name" value="P-loop_NTPase"/>
</dbReference>
<keyword evidence="5" id="KW-0547">Nucleotide-binding</keyword>
<evidence type="ECO:0000256" key="7">
    <source>
        <dbReference type="ARBA" id="ARBA00022989"/>
    </source>
</evidence>
<dbReference type="EMBL" id="CABIKO010000041">
    <property type="protein sequence ID" value="VVA20201.1"/>
    <property type="molecule type" value="Genomic_DNA"/>
</dbReference>
<dbReference type="PANTHER" id="PTHR45136:SF2">
    <property type="entry name" value="ABC TRANSPORTER DOMAIN-CONTAINING PROTEIN"/>
    <property type="match status" value="1"/>
</dbReference>
<dbReference type="Gene3D" id="3.40.50.300">
    <property type="entry name" value="P-loop containing nucleotide triphosphate hydrolases"/>
    <property type="match status" value="3"/>
</dbReference>
<dbReference type="Gene3D" id="1.20.1560.10">
    <property type="entry name" value="ABC transporter type 1, transmembrane domain"/>
    <property type="match status" value="2"/>
</dbReference>
<organism evidence="13 14">
    <name type="scientific">Prunus dulcis</name>
    <name type="common">Almond</name>
    <name type="synonym">Amygdalus dulcis</name>
    <dbReference type="NCBI Taxonomy" id="3755"/>
    <lineage>
        <taxon>Eukaryota</taxon>
        <taxon>Viridiplantae</taxon>
        <taxon>Streptophyta</taxon>
        <taxon>Embryophyta</taxon>
        <taxon>Tracheophyta</taxon>
        <taxon>Spermatophyta</taxon>
        <taxon>Magnoliopsida</taxon>
        <taxon>eudicotyledons</taxon>
        <taxon>Gunneridae</taxon>
        <taxon>Pentapetalae</taxon>
        <taxon>rosids</taxon>
        <taxon>fabids</taxon>
        <taxon>Rosales</taxon>
        <taxon>Rosaceae</taxon>
        <taxon>Amygdaloideae</taxon>
        <taxon>Amygdaleae</taxon>
        <taxon>Prunus</taxon>
    </lineage>
</organism>
<feature type="transmembrane region" description="Helical" evidence="10">
    <location>
        <begin position="902"/>
        <end position="925"/>
    </location>
</feature>
<evidence type="ECO:0000256" key="4">
    <source>
        <dbReference type="ARBA" id="ARBA00022737"/>
    </source>
</evidence>
<evidence type="ECO:0000313" key="14">
    <source>
        <dbReference type="Proteomes" id="UP000327085"/>
    </source>
</evidence>
<dbReference type="InterPro" id="IPR003593">
    <property type="entry name" value="AAA+_ATPase"/>
</dbReference>
<dbReference type="CDD" id="cd18578">
    <property type="entry name" value="ABC_6TM_Pgp_ABCB1_D2_like"/>
    <property type="match status" value="2"/>
</dbReference>
<feature type="transmembrane region" description="Helical" evidence="10">
    <location>
        <begin position="678"/>
        <end position="698"/>
    </location>
</feature>
<reference evidence="14" key="1">
    <citation type="journal article" date="2020" name="Plant J.">
        <title>Transposons played a major role in the diversification between the closely related almond and peach genomes: results from the almond genome sequence.</title>
        <authorList>
            <person name="Alioto T."/>
            <person name="Alexiou K.G."/>
            <person name="Bardil A."/>
            <person name="Barteri F."/>
            <person name="Castanera R."/>
            <person name="Cruz F."/>
            <person name="Dhingra A."/>
            <person name="Duval H."/>
            <person name="Fernandez I Marti A."/>
            <person name="Frias L."/>
            <person name="Galan B."/>
            <person name="Garcia J.L."/>
            <person name="Howad W."/>
            <person name="Gomez-Garrido J."/>
            <person name="Gut M."/>
            <person name="Julca I."/>
            <person name="Morata J."/>
            <person name="Puigdomenech P."/>
            <person name="Ribeca P."/>
            <person name="Rubio Cabetas M.J."/>
            <person name="Vlasova A."/>
            <person name="Wirthensohn M."/>
            <person name="Garcia-Mas J."/>
            <person name="Gabaldon T."/>
            <person name="Casacuberta J.M."/>
            <person name="Arus P."/>
        </authorList>
    </citation>
    <scope>NUCLEOTIDE SEQUENCE [LARGE SCALE GENOMIC DNA]</scope>
    <source>
        <strain evidence="14">cv. Texas</strain>
    </source>
</reference>
<feature type="domain" description="ABC transmembrane type-1" evidence="12">
    <location>
        <begin position="679"/>
        <end position="966"/>
    </location>
</feature>
<evidence type="ECO:0000256" key="3">
    <source>
        <dbReference type="ARBA" id="ARBA00022692"/>
    </source>
</evidence>
<feature type="transmembrane region" description="Helical" evidence="10">
    <location>
        <begin position="1442"/>
        <end position="1462"/>
    </location>
</feature>
<dbReference type="PANTHER" id="PTHR45136">
    <property type="entry name" value="ABC TRANSPORTER DOMAIN-CONTAINING PROTEIN"/>
    <property type="match status" value="1"/>
</dbReference>
<evidence type="ECO:0000256" key="5">
    <source>
        <dbReference type="ARBA" id="ARBA00022741"/>
    </source>
</evidence>
<evidence type="ECO:0000256" key="6">
    <source>
        <dbReference type="ARBA" id="ARBA00022840"/>
    </source>
</evidence>
<gene>
    <name evidence="13" type="ORF">ALMOND_2B001569</name>
</gene>
<sequence>MSSSEKTSYEVEKKKKKNGSIRSIFMHADGVDKWLMTLGLLGAIGDGFTSRLVIVLCSRVINNMARADRAGASDLDARNLRPNINKNGMLAFVYLALASWVACFLEGYCWTRTAERQAARMRSRYLKAVLRQDVGYFDLHETSTSEVVTSISNDIQIIQDVLSEKVPDFVSKVSRFVAGYTVAFFMVWELAMLGLPFSLLLVVPGWICGRTLTELAKKRREECIKAGTIAEQAISSIRTVYAFVGENNTIQKFSAALHGTIKLGLRQGLVKGLAIGSSGTIFSIWAVMSYSGSRMIIYHGALGGNVLAVGVSIVNGGLAMGSALSNLKYITEACSAGERIMEVTKLVPQIDSDNMRGKILEIFSSEVEFKQVKFAYPSRPDGIILNNFCLNIPAGKTVAMVGPSGSGKSTVISLLQRFYDPLEGEISLDGIAIDKLQLKSLRSQMAAVSQEPSLFSTTIKENILFGKEDGTSEEVIEAAKASNAHNFISQLPQGYDTQVGERGIQVSGGQKQRIAIARALVGKPKILLLDEATSALDSESERLVQEALHKAAMGRTTIVIAHRLSSIRNADVIAVMQNGSVTATGSHDELIQNQNGLYASFVRLQQIPKETSEDQCHCNNSINSPVLPSSASQLNSTPQDAGLDCTAATAKENPNNMIKPRASLWRLMSMSLPEWKQAILGCLSAALFGAVQPVYGFVMGTTISVFFLTNHDEMEEKIRTFALCFFGLSVFSMLINIIQHYNFAYMGERLTNRIRERLLSKIFTFEVEWFEHRQNSSGAICSRLTKEAEMVRSLVGDRMGLLIQTISGVAIAWTMGLIMAWRLAVVIIAAQPIVIASLYAKRVLLKTTSTKAIEAQEESCKLAAEAVSNFRTITAFSAQNTILKMLEKAQEGPRRESIRQSWVAGIGLGFAQCITILNWGVSFLWGGMLVNKGHVTARAVFETITILVTTGRTIADAGSMTSDLAMASSAAERIMEVIRRVPKIDSDNMEGEILEEVSGEVEFKHVEFAYPSRPESIIFKDFNLTVPAGKTVALVGGSGSGKSTVISLLQRFYDPLGGEILLDGVAINKLQLKWLRSQMGLVSQEPALFATSIKENILFGKEDAEIEQVMDAGKAANAHNFISQLPQGYDTQVGERGVQMSGGQKQRIAIARAIIKKPRILLLDEATSALDSESERVVQEALDKAAVGRTTIIIAHRLSTIRNADVIAVVQNGQVMETGSHDELSRIEDGHYTSLVRLQQTEKQKGPEELGSSSISNDIHSTSSRRLSLVSRSSSANSFAQGRASSLAGDQENKEEFDQQKLPVPSFRRLLALNLPEWKQAILGCLSATLFGAVQPAYAFSMGSMVSVYFLTDHDEIKAKTRTYALCFLGLAIFSLLVNVCQHYNFAYMGECLTKRVRERMLSKILTFEVGWFDQDENSSGAICSRLAKDANVVRSLVGDRMALVVQTISAVVVACTMGLVIAWRLALVMIAVQPLIIVCFYTRRVLLKSMSRKAIKSQEESSKLAAEAVSNLRTITAFSSQDRLLKMLEMAQEGPRRESIRQSWFAGIGLACSQSLTTVTWAFDFWYGGKLVAKGYVHAKQLFETFLVLVSTGRVIADAGSMTTDLAKGSDAVGSVFAVLDRYTKIEPEDPESLEPKRIVGHIELRDVHFAYPARPDVMIFKGFSIKIESGKSTALVGQSGSGKSTIIGLIERFYDPIKGVVKIDGRDVKSYHLRSLRKHIALVSQEPTLFAGTIRENIVYGVSDKVDELEIVEAARAANAHDFIAGLKDGYDTWCGDRGVQLSGGQKQRIAIARAILRNPVVLLLDEATSALDSQSEKVVQDALERVMVGRTSVVVAHRLSTIQNCDLITVLDKGKVVEKGTHSSLLSKGPTGAYYSLVSLQRTGPTQSVH</sequence>
<dbReference type="SMART" id="SM00382">
    <property type="entry name" value="AAA"/>
    <property type="match status" value="3"/>
</dbReference>
<dbReference type="GO" id="GO:0005524">
    <property type="term" value="F:ATP binding"/>
    <property type="evidence" value="ECO:0007669"/>
    <property type="project" value="UniProtKB-KW"/>
</dbReference>
<dbReference type="Proteomes" id="UP000327085">
    <property type="component" value="Chromosome 3"/>
</dbReference>
<dbReference type="SUPFAM" id="SSF90123">
    <property type="entry name" value="ABC transporter transmembrane region"/>
    <property type="match status" value="3"/>
</dbReference>
<feature type="domain" description="ABC transporter" evidence="11">
    <location>
        <begin position="367"/>
        <end position="603"/>
    </location>
</feature>
<feature type="transmembrane region" description="Helical" evidence="10">
    <location>
        <begin position="88"/>
        <end position="108"/>
    </location>
</feature>
<dbReference type="GO" id="GO:0016020">
    <property type="term" value="C:membrane"/>
    <property type="evidence" value="ECO:0007669"/>
    <property type="project" value="InterPro"/>
</dbReference>
<dbReference type="CDD" id="cd18577">
    <property type="entry name" value="ABC_6TM_Pgp_ABCB1_D1_like"/>
    <property type="match status" value="1"/>
</dbReference>
<keyword evidence="7 10" id="KW-1133">Transmembrane helix</keyword>
<feature type="transmembrane region" description="Helical" evidence="10">
    <location>
        <begin position="296"/>
        <end position="318"/>
    </location>
</feature>
<dbReference type="SUPFAM" id="SSF52540">
    <property type="entry name" value="P-loop containing nucleoside triphosphate hydrolases"/>
    <property type="match status" value="3"/>
</dbReference>
<dbReference type="InParanoid" id="A0A5E4F0E8"/>
<evidence type="ECO:0000256" key="2">
    <source>
        <dbReference type="ARBA" id="ARBA00022448"/>
    </source>
</evidence>
<dbReference type="GO" id="GO:0140359">
    <property type="term" value="F:ABC-type transporter activity"/>
    <property type="evidence" value="ECO:0007669"/>
    <property type="project" value="InterPro"/>
</dbReference>
<proteinExistence type="inferred from homology"/>